<dbReference type="PANTHER" id="PTHR33351:SF1">
    <property type="entry name" value="IG-LIKE DOMAIN-CONTAINING PROTEIN-RELATED"/>
    <property type="match status" value="1"/>
</dbReference>
<name>A0A2A6BXC0_PRIPA</name>
<reference evidence="1" key="2">
    <citation type="submission" date="2022-06" db="UniProtKB">
        <authorList>
            <consortium name="EnsemblMetazoa"/>
        </authorList>
    </citation>
    <scope>IDENTIFICATION</scope>
    <source>
        <strain evidence="1">PS312</strain>
    </source>
</reference>
<dbReference type="InterPro" id="IPR008999">
    <property type="entry name" value="Actin-crosslinking"/>
</dbReference>
<dbReference type="EnsemblMetazoa" id="PPA42544.1">
    <property type="protein sequence ID" value="PPA42544.1"/>
    <property type="gene ID" value="WBGene00280913"/>
</dbReference>
<keyword evidence="2" id="KW-1185">Reference proteome</keyword>
<evidence type="ECO:0000313" key="2">
    <source>
        <dbReference type="Proteomes" id="UP000005239"/>
    </source>
</evidence>
<organism evidence="1 2">
    <name type="scientific">Pristionchus pacificus</name>
    <name type="common">Parasitic nematode worm</name>
    <dbReference type="NCBI Taxonomy" id="54126"/>
    <lineage>
        <taxon>Eukaryota</taxon>
        <taxon>Metazoa</taxon>
        <taxon>Ecdysozoa</taxon>
        <taxon>Nematoda</taxon>
        <taxon>Chromadorea</taxon>
        <taxon>Rhabditida</taxon>
        <taxon>Rhabditina</taxon>
        <taxon>Diplogasteromorpha</taxon>
        <taxon>Diplogasteroidea</taxon>
        <taxon>Neodiplogasteridae</taxon>
        <taxon>Pristionchus</taxon>
    </lineage>
</organism>
<accession>A0A2A6BXC0</accession>
<dbReference type="GO" id="GO:0051015">
    <property type="term" value="F:actin filament binding"/>
    <property type="evidence" value="ECO:0000318"/>
    <property type="project" value="GO_Central"/>
</dbReference>
<dbReference type="PANTHER" id="PTHR33351">
    <property type="entry name" value="HISACTOPHILIN-1-RELATED"/>
    <property type="match status" value="1"/>
</dbReference>
<dbReference type="Proteomes" id="UP000005239">
    <property type="component" value="Unassembled WGS sequence"/>
</dbReference>
<dbReference type="InterPro" id="IPR052883">
    <property type="entry name" value="Hisactophilin"/>
</dbReference>
<dbReference type="GO" id="GO:0015629">
    <property type="term" value="C:actin cytoskeleton"/>
    <property type="evidence" value="ECO:0000318"/>
    <property type="project" value="GO_Central"/>
</dbReference>
<dbReference type="AlphaFoldDB" id="A0A2A6BXC0"/>
<sequence>VVRSIAHPSSTVPNRTLPYSQPARSPRATPALMQELMGPNGGKRLLRAWNGLCLSESHRFSFYIDLTKWSGAHEQYWYIEQINDHEVALKCLTGKYITHWWLQEAWEMLTPVKNEDAPIVPLALLTSCPKMVVISTGCLSRGNL</sequence>
<evidence type="ECO:0000313" key="1">
    <source>
        <dbReference type="EnsemblMetazoa" id="PPA42544.1"/>
    </source>
</evidence>
<dbReference type="SUPFAM" id="SSF50405">
    <property type="entry name" value="Actin-crosslinking proteins"/>
    <property type="match status" value="1"/>
</dbReference>
<dbReference type="GO" id="GO:0030041">
    <property type="term" value="P:actin filament polymerization"/>
    <property type="evidence" value="ECO:0000318"/>
    <property type="project" value="GO_Central"/>
</dbReference>
<gene>
    <name evidence="1" type="primary">WBGene00280913</name>
</gene>
<proteinExistence type="predicted"/>
<reference evidence="2" key="1">
    <citation type="journal article" date="2008" name="Nat. Genet.">
        <title>The Pristionchus pacificus genome provides a unique perspective on nematode lifestyle and parasitism.</title>
        <authorList>
            <person name="Dieterich C."/>
            <person name="Clifton S.W."/>
            <person name="Schuster L.N."/>
            <person name="Chinwalla A."/>
            <person name="Delehaunty K."/>
            <person name="Dinkelacker I."/>
            <person name="Fulton L."/>
            <person name="Fulton R."/>
            <person name="Godfrey J."/>
            <person name="Minx P."/>
            <person name="Mitreva M."/>
            <person name="Roeseler W."/>
            <person name="Tian H."/>
            <person name="Witte H."/>
            <person name="Yang S.P."/>
            <person name="Wilson R.K."/>
            <person name="Sommer R.J."/>
        </authorList>
    </citation>
    <scope>NUCLEOTIDE SEQUENCE [LARGE SCALE GENOMIC DNA]</scope>
    <source>
        <strain evidence="2">PS312</strain>
    </source>
</reference>
<accession>A0A8R1Z0I7</accession>
<protein>
    <submittedName>
        <fullName evidence="1">Uncharacterized protein</fullName>
    </submittedName>
</protein>